<dbReference type="EMBL" id="PKPP01004405">
    <property type="protein sequence ID" value="PWA64517.1"/>
    <property type="molecule type" value="Genomic_DNA"/>
</dbReference>
<reference evidence="2 3" key="1">
    <citation type="journal article" date="2018" name="Mol. Plant">
        <title>The genome of Artemisia annua provides insight into the evolution of Asteraceae family and artemisinin biosynthesis.</title>
        <authorList>
            <person name="Shen Q."/>
            <person name="Zhang L."/>
            <person name="Liao Z."/>
            <person name="Wang S."/>
            <person name="Yan T."/>
            <person name="Shi P."/>
            <person name="Liu M."/>
            <person name="Fu X."/>
            <person name="Pan Q."/>
            <person name="Wang Y."/>
            <person name="Lv Z."/>
            <person name="Lu X."/>
            <person name="Zhang F."/>
            <person name="Jiang W."/>
            <person name="Ma Y."/>
            <person name="Chen M."/>
            <person name="Hao X."/>
            <person name="Li L."/>
            <person name="Tang Y."/>
            <person name="Lv G."/>
            <person name="Zhou Y."/>
            <person name="Sun X."/>
            <person name="Brodelius P.E."/>
            <person name="Rose J.K.C."/>
            <person name="Tang K."/>
        </authorList>
    </citation>
    <scope>NUCLEOTIDE SEQUENCE [LARGE SCALE GENOMIC DNA]</scope>
    <source>
        <strain evidence="3">cv. Huhao1</strain>
        <tissue evidence="2">Leaf</tissue>
    </source>
</reference>
<evidence type="ECO:0000256" key="1">
    <source>
        <dbReference type="SAM" id="MobiDB-lite"/>
    </source>
</evidence>
<dbReference type="AlphaFoldDB" id="A0A2U1MTF1"/>
<evidence type="ECO:0000313" key="3">
    <source>
        <dbReference type="Proteomes" id="UP000245207"/>
    </source>
</evidence>
<dbReference type="OrthoDB" id="188042at2759"/>
<evidence type="ECO:0000313" key="2">
    <source>
        <dbReference type="EMBL" id="PWA64517.1"/>
    </source>
</evidence>
<dbReference type="STRING" id="35608.A0A2U1MTF1"/>
<dbReference type="PANTHER" id="PTHR48152:SF3">
    <property type="entry name" value="DUF946 FAMILY PROTEIN (DUF946)"/>
    <property type="match status" value="1"/>
</dbReference>
<dbReference type="Proteomes" id="UP000245207">
    <property type="component" value="Unassembled WGS sequence"/>
</dbReference>
<dbReference type="Pfam" id="PF06101">
    <property type="entry name" value="Vps62"/>
    <property type="match status" value="2"/>
</dbReference>
<feature type="compositionally biased region" description="Basic and acidic residues" evidence="1">
    <location>
        <begin position="548"/>
        <end position="557"/>
    </location>
</feature>
<comment type="caution">
    <text evidence="2">The sequence shown here is derived from an EMBL/GenBank/DDBJ whole genome shotgun (WGS) entry which is preliminary data.</text>
</comment>
<proteinExistence type="predicted"/>
<dbReference type="InterPro" id="IPR009291">
    <property type="entry name" value="Vps62"/>
</dbReference>
<feature type="region of interest" description="Disordered" evidence="1">
    <location>
        <begin position="535"/>
        <end position="557"/>
    </location>
</feature>
<accession>A0A2U1MTF1</accession>
<sequence length="557" mass="61426">MGNSRSKSFPVDTSFKFPSPLPSWPQGEGFASGIIDLGGLEVCQVTSFKKIWSTSQIGSNDIDVTFFEPSPIPNGFSMLGCYCQSNATPLFGWVLAGKDVSGGTLANPIDYTLVWNSTKSSCYIWLPTPPEGYKPVGYTITTSSTKPSLDKIKCVRADLTDELETDTLLWSSKKVNVYGIRPKVRGRQAQGVSIGTFIVEKIGDASSLTSLSCLKNNNFQNLISSMPNLAQIDALIQQYSPRFYFHPKVITSTISSTSTSSSNSYFRQTYPKETYFPTSTKWYFTNGVQLYHTGEESNPIPVDPTGSNLPQDGSNDGTYWLDLPVDETERERVKKGDLKSCEAYLHVKPMLGATFTDLAIWIFYPFNGPSNAKLGLVDISLGKIGEHIGDWEHVTLRVSNFDGRLYRVYFAQHSGGMWVDTPSLEFLDASNKFAAYPSLNGHATYPAAGLVTQGTSVIGIRNDTAKSDMVFDVKENYSIMAAEYISDVIEPPWVNYTRKWGPKITYHAGTEIEKLQSSNRTVASAIGSLASVLPREFSSEDGPTGPKQKVDWDGDER</sequence>
<gene>
    <name evidence="2" type="ORF">CTI12_AA345990</name>
</gene>
<keyword evidence="3" id="KW-1185">Reference proteome</keyword>
<name>A0A2U1MTF1_ARTAN</name>
<organism evidence="2 3">
    <name type="scientific">Artemisia annua</name>
    <name type="common">Sweet wormwood</name>
    <dbReference type="NCBI Taxonomy" id="35608"/>
    <lineage>
        <taxon>Eukaryota</taxon>
        <taxon>Viridiplantae</taxon>
        <taxon>Streptophyta</taxon>
        <taxon>Embryophyta</taxon>
        <taxon>Tracheophyta</taxon>
        <taxon>Spermatophyta</taxon>
        <taxon>Magnoliopsida</taxon>
        <taxon>eudicotyledons</taxon>
        <taxon>Gunneridae</taxon>
        <taxon>Pentapetalae</taxon>
        <taxon>asterids</taxon>
        <taxon>campanulids</taxon>
        <taxon>Asterales</taxon>
        <taxon>Asteraceae</taxon>
        <taxon>Asteroideae</taxon>
        <taxon>Anthemideae</taxon>
        <taxon>Artemisiinae</taxon>
        <taxon>Artemisia</taxon>
    </lineage>
</organism>
<dbReference type="PANTHER" id="PTHR48152">
    <property type="entry name" value="F1C9.34 PROTEIN"/>
    <property type="match status" value="1"/>
</dbReference>
<protein>
    <submittedName>
        <fullName evidence="2">Vacuolar protein sorting-associated protein 62</fullName>
    </submittedName>
</protein>